<dbReference type="PATRIC" id="fig|132476.4.peg.6320"/>
<dbReference type="AlphaFoldDB" id="A0A0F4XRK0"/>
<gene>
    <name evidence="1" type="ORF">VP02_11245</name>
</gene>
<dbReference type="Proteomes" id="UP000033662">
    <property type="component" value="Unassembled WGS sequence"/>
</dbReference>
<accession>A0A0F4XRK0</accession>
<proteinExistence type="predicted"/>
<evidence type="ECO:0000313" key="2">
    <source>
        <dbReference type="Proteomes" id="UP000033662"/>
    </source>
</evidence>
<dbReference type="EMBL" id="JZXC01000008">
    <property type="protein sequence ID" value="KKA08033.1"/>
    <property type="molecule type" value="Genomic_DNA"/>
</dbReference>
<comment type="caution">
    <text evidence="1">The sequence shown here is derived from an EMBL/GenBank/DDBJ whole genome shotgun (WGS) entry which is preliminary data.</text>
</comment>
<sequence>MKGLLEPLFHARRKAVACNTCGSELARDEAMTSNIFFDCQAAIASKLAPTGGLGVFEECIFMTVLFQTIL</sequence>
<protein>
    <submittedName>
        <fullName evidence="1">Uncharacterized protein</fullName>
    </submittedName>
</protein>
<organism evidence="1 2">
    <name type="scientific">Pseudomonas kilonensis</name>
    <dbReference type="NCBI Taxonomy" id="132476"/>
    <lineage>
        <taxon>Bacteria</taxon>
        <taxon>Pseudomonadati</taxon>
        <taxon>Pseudomonadota</taxon>
        <taxon>Gammaproteobacteria</taxon>
        <taxon>Pseudomonadales</taxon>
        <taxon>Pseudomonadaceae</taxon>
        <taxon>Pseudomonas</taxon>
    </lineage>
</organism>
<name>A0A0F4XRK0_9PSED</name>
<evidence type="ECO:0000313" key="1">
    <source>
        <dbReference type="EMBL" id="KKA08033.1"/>
    </source>
</evidence>
<reference evidence="1 2" key="1">
    <citation type="submission" date="2015-03" db="EMBL/GenBank/DDBJ databases">
        <title>Pseudomonas fluorescens 1855-344 Genome sequencing and assembly.</title>
        <authorList>
            <person name="Eng W.W.H."/>
            <person name="Gan H.M."/>
            <person name="Savka M.A."/>
        </authorList>
    </citation>
    <scope>NUCLEOTIDE SEQUENCE [LARGE SCALE GENOMIC DNA]</scope>
    <source>
        <strain evidence="1 2">1855-344</strain>
    </source>
</reference>